<evidence type="ECO:0000256" key="8">
    <source>
        <dbReference type="ARBA" id="ARBA00034078"/>
    </source>
</evidence>
<keyword evidence="5" id="KW-0408">Iron</keyword>
<accession>A0A1Y1HIB9</accession>
<comment type="cofactor">
    <cofactor evidence="8">
        <name>[2Fe-2S] cluster</name>
        <dbReference type="ChEBI" id="CHEBI:190135"/>
    </cofactor>
</comment>
<evidence type="ECO:0000256" key="1">
    <source>
        <dbReference type="ARBA" id="ARBA00022714"/>
    </source>
</evidence>
<dbReference type="PANTHER" id="PTHR21496:SF0">
    <property type="entry name" value="RIESKE DOMAIN-CONTAINING PROTEIN"/>
    <property type="match status" value="1"/>
</dbReference>
<feature type="region of interest" description="Disordered" evidence="9">
    <location>
        <begin position="54"/>
        <end position="94"/>
    </location>
</feature>
<evidence type="ECO:0000256" key="5">
    <source>
        <dbReference type="ARBA" id="ARBA00023004"/>
    </source>
</evidence>
<sequence length="223" mass="24171">MANATAAAGAVSWARFNCCSASTQQTEGNRNGFFGTLLPYDQRRQGRAYPSVRSQAARAAGTPEIPEGWGRTGRLKSQIDKKGQKAASQKEKSLEGWTEVAPSLSVEEGTNKATIHKGEGYVVIKSGDELYGIDANCASCKFPVIEGKVTTAADGKGPQIECPLCHSKFSLLDGTVLEYCPKDGPMQWIVGTIKEKAPRENTKVYPARMSRSGRVYFQFVKPT</sequence>
<keyword evidence="1" id="KW-0001">2Fe-2S</keyword>
<dbReference type="PROSITE" id="PS51296">
    <property type="entry name" value="RIESKE"/>
    <property type="match status" value="1"/>
</dbReference>
<evidence type="ECO:0000256" key="3">
    <source>
        <dbReference type="ARBA" id="ARBA00022946"/>
    </source>
</evidence>
<dbReference type="Pfam" id="PF13806">
    <property type="entry name" value="Rieske_2"/>
    <property type="match status" value="1"/>
</dbReference>
<dbReference type="AlphaFoldDB" id="A0A1Y1HIB9"/>
<protein>
    <recommendedName>
        <fullName evidence="10">Rieske domain-containing protein</fullName>
    </recommendedName>
</protein>
<keyword evidence="6" id="KW-0411">Iron-sulfur</keyword>
<evidence type="ECO:0000313" key="12">
    <source>
        <dbReference type="Proteomes" id="UP000054558"/>
    </source>
</evidence>
<dbReference type="Proteomes" id="UP000054558">
    <property type="component" value="Unassembled WGS sequence"/>
</dbReference>
<dbReference type="PANTHER" id="PTHR21496">
    <property type="entry name" value="FERREDOXIN-RELATED"/>
    <property type="match status" value="1"/>
</dbReference>
<dbReference type="SUPFAM" id="SSF50022">
    <property type="entry name" value="ISP domain"/>
    <property type="match status" value="1"/>
</dbReference>
<dbReference type="InterPro" id="IPR017941">
    <property type="entry name" value="Rieske_2Fe-2S"/>
</dbReference>
<evidence type="ECO:0000256" key="6">
    <source>
        <dbReference type="ARBA" id="ARBA00023014"/>
    </source>
</evidence>
<evidence type="ECO:0000313" key="11">
    <source>
        <dbReference type="EMBL" id="GAQ78230.1"/>
    </source>
</evidence>
<feature type="domain" description="Rieske" evidence="10">
    <location>
        <begin position="97"/>
        <end position="195"/>
    </location>
</feature>
<dbReference type="GO" id="GO:0042128">
    <property type="term" value="P:nitrate assimilation"/>
    <property type="evidence" value="ECO:0007669"/>
    <property type="project" value="UniProtKB-KW"/>
</dbReference>
<dbReference type="GO" id="GO:0051537">
    <property type="term" value="F:2 iron, 2 sulfur cluster binding"/>
    <property type="evidence" value="ECO:0007669"/>
    <property type="project" value="UniProtKB-KW"/>
</dbReference>
<dbReference type="EMBL" id="DF236958">
    <property type="protein sequence ID" value="GAQ78230.1"/>
    <property type="molecule type" value="Genomic_DNA"/>
</dbReference>
<keyword evidence="3" id="KW-0809">Transit peptide</keyword>
<evidence type="ECO:0000259" key="10">
    <source>
        <dbReference type="PROSITE" id="PS51296"/>
    </source>
</evidence>
<evidence type="ECO:0000256" key="4">
    <source>
        <dbReference type="ARBA" id="ARBA00023002"/>
    </source>
</evidence>
<feature type="compositionally biased region" description="Basic and acidic residues" evidence="9">
    <location>
        <begin position="77"/>
        <end position="94"/>
    </location>
</feature>
<keyword evidence="7" id="KW-0534">Nitrate assimilation</keyword>
<proteinExistence type="predicted"/>
<dbReference type="InterPro" id="IPR012748">
    <property type="entry name" value="Rieske-like_NirD"/>
</dbReference>
<dbReference type="InterPro" id="IPR036922">
    <property type="entry name" value="Rieske_2Fe-2S_sf"/>
</dbReference>
<dbReference type="OMA" id="HTHAVAR"/>
<keyword evidence="4" id="KW-0560">Oxidoreductase</keyword>
<organism evidence="11 12">
    <name type="scientific">Klebsormidium nitens</name>
    <name type="common">Green alga</name>
    <name type="synonym">Ulothrix nitens</name>
    <dbReference type="NCBI Taxonomy" id="105231"/>
    <lineage>
        <taxon>Eukaryota</taxon>
        <taxon>Viridiplantae</taxon>
        <taxon>Streptophyta</taxon>
        <taxon>Klebsormidiophyceae</taxon>
        <taxon>Klebsormidiales</taxon>
        <taxon>Klebsormidiaceae</taxon>
        <taxon>Klebsormidium</taxon>
    </lineage>
</organism>
<evidence type="ECO:0000256" key="7">
    <source>
        <dbReference type="ARBA" id="ARBA00023063"/>
    </source>
</evidence>
<gene>
    <name evidence="11" type="ORF">KFL_000090750</name>
</gene>
<dbReference type="OrthoDB" id="1910064at2759"/>
<evidence type="ECO:0000256" key="2">
    <source>
        <dbReference type="ARBA" id="ARBA00022723"/>
    </source>
</evidence>
<keyword evidence="2" id="KW-0479">Metal-binding</keyword>
<name>A0A1Y1HIB9_KLENI</name>
<dbReference type="GO" id="GO:0046872">
    <property type="term" value="F:metal ion binding"/>
    <property type="evidence" value="ECO:0007669"/>
    <property type="project" value="UniProtKB-KW"/>
</dbReference>
<evidence type="ECO:0000256" key="9">
    <source>
        <dbReference type="SAM" id="MobiDB-lite"/>
    </source>
</evidence>
<reference evidence="11 12" key="1">
    <citation type="journal article" date="2014" name="Nat. Commun.">
        <title>Klebsormidium flaccidum genome reveals primary factors for plant terrestrial adaptation.</title>
        <authorList>
            <person name="Hori K."/>
            <person name="Maruyama F."/>
            <person name="Fujisawa T."/>
            <person name="Togashi T."/>
            <person name="Yamamoto N."/>
            <person name="Seo M."/>
            <person name="Sato S."/>
            <person name="Yamada T."/>
            <person name="Mori H."/>
            <person name="Tajima N."/>
            <person name="Moriyama T."/>
            <person name="Ikeuchi M."/>
            <person name="Watanabe M."/>
            <person name="Wada H."/>
            <person name="Kobayashi K."/>
            <person name="Saito M."/>
            <person name="Masuda T."/>
            <person name="Sasaki-Sekimoto Y."/>
            <person name="Mashiguchi K."/>
            <person name="Awai K."/>
            <person name="Shimojima M."/>
            <person name="Masuda S."/>
            <person name="Iwai M."/>
            <person name="Nobusawa T."/>
            <person name="Narise T."/>
            <person name="Kondo S."/>
            <person name="Saito H."/>
            <person name="Sato R."/>
            <person name="Murakawa M."/>
            <person name="Ihara Y."/>
            <person name="Oshima-Yamada Y."/>
            <person name="Ohtaka K."/>
            <person name="Satoh M."/>
            <person name="Sonobe K."/>
            <person name="Ishii M."/>
            <person name="Ohtani R."/>
            <person name="Kanamori-Sato M."/>
            <person name="Honoki R."/>
            <person name="Miyazaki D."/>
            <person name="Mochizuki H."/>
            <person name="Umetsu J."/>
            <person name="Higashi K."/>
            <person name="Shibata D."/>
            <person name="Kamiya Y."/>
            <person name="Sato N."/>
            <person name="Nakamura Y."/>
            <person name="Tabata S."/>
            <person name="Ida S."/>
            <person name="Kurokawa K."/>
            <person name="Ohta H."/>
        </authorList>
    </citation>
    <scope>NUCLEOTIDE SEQUENCE [LARGE SCALE GENOMIC DNA]</scope>
    <source>
        <strain evidence="11 12">NIES-2285</strain>
    </source>
</reference>
<dbReference type="Gene3D" id="2.102.10.10">
    <property type="entry name" value="Rieske [2Fe-2S] iron-sulphur domain"/>
    <property type="match status" value="1"/>
</dbReference>
<keyword evidence="12" id="KW-1185">Reference proteome</keyword>
<dbReference type="GO" id="GO:0008942">
    <property type="term" value="F:nitrite reductase [NAD(P)H] activity"/>
    <property type="evidence" value="ECO:0007669"/>
    <property type="project" value="InterPro"/>
</dbReference>